<dbReference type="PROSITE" id="PS50293">
    <property type="entry name" value="TPR_REGION"/>
    <property type="match status" value="1"/>
</dbReference>
<dbReference type="Gene3D" id="1.25.40.10">
    <property type="entry name" value="Tetratricopeptide repeat domain"/>
    <property type="match status" value="2"/>
</dbReference>
<name>A0A2P7MU12_9CYAN</name>
<evidence type="ECO:0000313" key="5">
    <source>
        <dbReference type="EMBL" id="PSJ04734.1"/>
    </source>
</evidence>
<keyword evidence="2 3" id="KW-0802">TPR repeat</keyword>
<evidence type="ECO:0000256" key="1">
    <source>
        <dbReference type="ARBA" id="ARBA00022737"/>
    </source>
</evidence>
<dbReference type="Proteomes" id="UP000243002">
    <property type="component" value="Unassembled WGS sequence"/>
</dbReference>
<proteinExistence type="predicted"/>
<dbReference type="Pfam" id="PF13181">
    <property type="entry name" value="TPR_8"/>
    <property type="match status" value="1"/>
</dbReference>
<sequence>MGKPKRSGSGFSAAKQTAAPKQQVTRSSADHTAMEQQAIELINQGKLEEAETIYRKLIEEGTKNHIVYGNLAAICGTQDRFDELIELLRKTLHLKPNYPGAHYNLGNALKAQGDLTAAIGSYNTALQLNPNHPDAHNNLGNALKAQ</sequence>
<feature type="non-terminal residue" evidence="5">
    <location>
        <position position="146"/>
    </location>
</feature>
<dbReference type="InterPro" id="IPR051685">
    <property type="entry name" value="Ycf3/AcsC/BcsC/TPR_MFPF"/>
</dbReference>
<dbReference type="Pfam" id="PF13414">
    <property type="entry name" value="TPR_11"/>
    <property type="match status" value="1"/>
</dbReference>
<keyword evidence="6" id="KW-1185">Reference proteome</keyword>
<evidence type="ECO:0000256" key="3">
    <source>
        <dbReference type="PROSITE-ProRule" id="PRU00339"/>
    </source>
</evidence>
<reference evidence="5 6" key="1">
    <citation type="journal article" date="2018" name="Environ. Microbiol.">
        <title>Ecological and genomic features of two widespread freshwater picocyanobacteria.</title>
        <authorList>
            <person name="Cabello-Yeves P.J."/>
            <person name="Picazo A."/>
            <person name="Camacho A."/>
            <person name="Callieri C."/>
            <person name="Rosselli R."/>
            <person name="Roda-Garcia J.J."/>
            <person name="Coutinho F.H."/>
            <person name="Rodriguez-Valera F."/>
        </authorList>
    </citation>
    <scope>NUCLEOTIDE SEQUENCE [LARGE SCALE GENOMIC DNA]</scope>
    <source>
        <strain evidence="5 6">Tous</strain>
    </source>
</reference>
<evidence type="ECO:0000313" key="6">
    <source>
        <dbReference type="Proteomes" id="UP000243002"/>
    </source>
</evidence>
<dbReference type="AlphaFoldDB" id="A0A2P7MU12"/>
<protein>
    <submittedName>
        <fullName evidence="5">Uncharacterized protein</fullName>
    </submittedName>
</protein>
<dbReference type="OrthoDB" id="146908at2"/>
<keyword evidence="1" id="KW-0677">Repeat</keyword>
<dbReference type="SMART" id="SM00028">
    <property type="entry name" value="TPR"/>
    <property type="match status" value="3"/>
</dbReference>
<dbReference type="InterPro" id="IPR011990">
    <property type="entry name" value="TPR-like_helical_dom_sf"/>
</dbReference>
<dbReference type="PANTHER" id="PTHR44943:SF8">
    <property type="entry name" value="TPR REPEAT-CONTAINING PROTEIN MJ0263"/>
    <property type="match status" value="1"/>
</dbReference>
<gene>
    <name evidence="5" type="ORF">C7K55_09750</name>
</gene>
<dbReference type="SUPFAM" id="SSF48452">
    <property type="entry name" value="TPR-like"/>
    <property type="match status" value="1"/>
</dbReference>
<evidence type="ECO:0000256" key="4">
    <source>
        <dbReference type="SAM" id="MobiDB-lite"/>
    </source>
</evidence>
<dbReference type="InterPro" id="IPR019734">
    <property type="entry name" value="TPR_rpt"/>
</dbReference>
<dbReference type="EMBL" id="PXXO01000010">
    <property type="protein sequence ID" value="PSJ04734.1"/>
    <property type="molecule type" value="Genomic_DNA"/>
</dbReference>
<dbReference type="PROSITE" id="PS50005">
    <property type="entry name" value="TPR"/>
    <property type="match status" value="1"/>
</dbReference>
<feature type="repeat" description="TPR" evidence="3">
    <location>
        <begin position="99"/>
        <end position="132"/>
    </location>
</feature>
<feature type="region of interest" description="Disordered" evidence="4">
    <location>
        <begin position="1"/>
        <end position="31"/>
    </location>
</feature>
<comment type="caution">
    <text evidence="5">The sequence shown here is derived from an EMBL/GenBank/DDBJ whole genome shotgun (WGS) entry which is preliminary data.</text>
</comment>
<organism evidence="5 6">
    <name type="scientific">Cyanobium usitatum str. Tous</name>
    <dbReference type="NCBI Taxonomy" id="2116684"/>
    <lineage>
        <taxon>Bacteria</taxon>
        <taxon>Bacillati</taxon>
        <taxon>Cyanobacteriota</taxon>
        <taxon>Cyanophyceae</taxon>
        <taxon>Synechococcales</taxon>
        <taxon>Prochlorococcaceae</taxon>
        <taxon>Cyanobium</taxon>
    </lineage>
</organism>
<accession>A0A2P7MU12</accession>
<evidence type="ECO:0000256" key="2">
    <source>
        <dbReference type="ARBA" id="ARBA00022803"/>
    </source>
</evidence>
<dbReference type="PANTHER" id="PTHR44943">
    <property type="entry name" value="CELLULOSE SYNTHASE OPERON PROTEIN C"/>
    <property type="match status" value="1"/>
</dbReference>